<feature type="chain" id="PRO_5046390053" evidence="1">
    <location>
        <begin position="27"/>
        <end position="249"/>
    </location>
</feature>
<reference evidence="2 3" key="1">
    <citation type="submission" date="2022-10" db="EMBL/GenBank/DDBJ databases">
        <title>Janthinobacterium sp. hw3 Genome sequencing.</title>
        <authorList>
            <person name="Park S."/>
        </authorList>
    </citation>
    <scope>NUCLEOTIDE SEQUENCE [LARGE SCALE GENOMIC DNA]</scope>
    <source>
        <strain evidence="3">hw3</strain>
    </source>
</reference>
<dbReference type="RefSeq" id="WP_273670266.1">
    <property type="nucleotide sequence ID" value="NZ_JAQQXR010000002.1"/>
</dbReference>
<sequence length="249" mass="26510">MQNFPRRVAPPLLALAGLCCGLSAQADATLPGSTLLTAAYKTQLETWLGEGRLGLNRVYAKAAGDTSLNFHQAADGKGRTFSVMQATNELGQTWLVGGYNPQSWSSINAFNMTPDNKDRTAFLFNLSSGALHRQTPKTPVFDTTGAYQTYNSANAGPTFGVGHDLFVPANLSTGGHSWSYSYIDPEHAEFGKSLLDGSTAHHFNISYGAIEVFTISVVPEPGRDGMLAAGLAGLAGLAWTARRRRVAPA</sequence>
<feature type="signal peptide" evidence="1">
    <location>
        <begin position="1"/>
        <end position="26"/>
    </location>
</feature>
<dbReference type="EMBL" id="JAQQXR010000002">
    <property type="protein sequence ID" value="MDC8757596.1"/>
    <property type="molecule type" value="Genomic_DNA"/>
</dbReference>
<organism evidence="2 3">
    <name type="scientific">Janthinobacterium fluminis</name>
    <dbReference type="NCBI Taxonomy" id="2987524"/>
    <lineage>
        <taxon>Bacteria</taxon>
        <taxon>Pseudomonadati</taxon>
        <taxon>Pseudomonadota</taxon>
        <taxon>Betaproteobacteria</taxon>
        <taxon>Burkholderiales</taxon>
        <taxon>Oxalobacteraceae</taxon>
        <taxon>Janthinobacterium</taxon>
    </lineage>
</organism>
<keyword evidence="1" id="KW-0732">Signal</keyword>
<protein>
    <submittedName>
        <fullName evidence="2">PEP_CTERM-anchored TLD domain-containing protein</fullName>
    </submittedName>
</protein>
<evidence type="ECO:0000313" key="3">
    <source>
        <dbReference type="Proteomes" id="UP001221208"/>
    </source>
</evidence>
<dbReference type="NCBIfam" id="NF038124">
    <property type="entry name" value="PEP_CTERM_TLD_A"/>
    <property type="match status" value="1"/>
</dbReference>
<proteinExistence type="predicted"/>
<evidence type="ECO:0000256" key="1">
    <source>
        <dbReference type="SAM" id="SignalP"/>
    </source>
</evidence>
<gene>
    <name evidence="2" type="ORF">OIK44_08355</name>
</gene>
<name>A0ABT5JYN7_9BURK</name>
<dbReference type="Proteomes" id="UP001221208">
    <property type="component" value="Unassembled WGS sequence"/>
</dbReference>
<evidence type="ECO:0000313" key="2">
    <source>
        <dbReference type="EMBL" id="MDC8757596.1"/>
    </source>
</evidence>
<keyword evidence="3" id="KW-1185">Reference proteome</keyword>
<accession>A0ABT5JYN7</accession>
<comment type="caution">
    <text evidence="2">The sequence shown here is derived from an EMBL/GenBank/DDBJ whole genome shotgun (WGS) entry which is preliminary data.</text>
</comment>